<evidence type="ECO:0000256" key="2">
    <source>
        <dbReference type="ARBA" id="ARBA00009810"/>
    </source>
</evidence>
<feature type="chain" id="PRO_5047385885" evidence="12">
    <location>
        <begin position="30"/>
        <end position="898"/>
    </location>
</feature>
<evidence type="ECO:0000256" key="6">
    <source>
        <dbReference type="ARBA" id="ARBA00023077"/>
    </source>
</evidence>
<dbReference type="Gene3D" id="2.170.130.10">
    <property type="entry name" value="TonB-dependent receptor, plug domain"/>
    <property type="match status" value="1"/>
</dbReference>
<dbReference type="EMBL" id="WWCO01000001">
    <property type="protein sequence ID" value="MYM32747.1"/>
    <property type="molecule type" value="Genomic_DNA"/>
</dbReference>
<dbReference type="Gene3D" id="2.40.170.20">
    <property type="entry name" value="TonB-dependent receptor, beta-barrel domain"/>
    <property type="match status" value="1"/>
</dbReference>
<dbReference type="PANTHER" id="PTHR47234:SF1">
    <property type="entry name" value="TONB-DEPENDENT RECEPTOR"/>
    <property type="match status" value="1"/>
</dbReference>
<dbReference type="SUPFAM" id="SSF56935">
    <property type="entry name" value="Porins"/>
    <property type="match status" value="1"/>
</dbReference>
<name>A0ABW9V509_9BURK</name>
<organism evidence="15 16">
    <name type="scientific">Duganella lactea</name>
    <dbReference type="NCBI Taxonomy" id="2692173"/>
    <lineage>
        <taxon>Bacteria</taxon>
        <taxon>Pseudomonadati</taxon>
        <taxon>Pseudomonadota</taxon>
        <taxon>Betaproteobacteria</taxon>
        <taxon>Burkholderiales</taxon>
        <taxon>Oxalobacteraceae</taxon>
        <taxon>Telluria group</taxon>
        <taxon>Duganella</taxon>
    </lineage>
</organism>
<evidence type="ECO:0000256" key="11">
    <source>
        <dbReference type="RuleBase" id="RU003357"/>
    </source>
</evidence>
<dbReference type="PROSITE" id="PS51257">
    <property type="entry name" value="PROKAR_LIPOPROTEIN"/>
    <property type="match status" value="1"/>
</dbReference>
<dbReference type="PANTHER" id="PTHR47234">
    <property type="match status" value="1"/>
</dbReference>
<reference evidence="15 16" key="1">
    <citation type="submission" date="2019-12" db="EMBL/GenBank/DDBJ databases">
        <title>Novel species isolated from a subtropical stream in China.</title>
        <authorList>
            <person name="Lu H."/>
        </authorList>
    </citation>
    <scope>NUCLEOTIDE SEQUENCE [LARGE SCALE GENOMIC DNA]</scope>
    <source>
        <strain evidence="15 16">FT94W</strain>
    </source>
</reference>
<evidence type="ECO:0000256" key="4">
    <source>
        <dbReference type="ARBA" id="ARBA00022452"/>
    </source>
</evidence>
<evidence type="ECO:0000256" key="12">
    <source>
        <dbReference type="SAM" id="SignalP"/>
    </source>
</evidence>
<evidence type="ECO:0000256" key="1">
    <source>
        <dbReference type="ARBA" id="ARBA00004571"/>
    </source>
</evidence>
<protein>
    <submittedName>
        <fullName evidence="15">TonB-dependent receptor</fullName>
    </submittedName>
</protein>
<feature type="domain" description="TonB-dependent receptor plug" evidence="14">
    <location>
        <begin position="53"/>
        <end position="169"/>
    </location>
</feature>
<dbReference type="InterPro" id="IPR037066">
    <property type="entry name" value="Plug_dom_sf"/>
</dbReference>
<evidence type="ECO:0000259" key="14">
    <source>
        <dbReference type="Pfam" id="PF07715"/>
    </source>
</evidence>
<dbReference type="InterPro" id="IPR000531">
    <property type="entry name" value="Beta-barrel_TonB"/>
</dbReference>
<evidence type="ECO:0000259" key="13">
    <source>
        <dbReference type="Pfam" id="PF00593"/>
    </source>
</evidence>
<comment type="similarity">
    <text evidence="2 10 11">Belongs to the TonB-dependent receptor family.</text>
</comment>
<evidence type="ECO:0000256" key="7">
    <source>
        <dbReference type="ARBA" id="ARBA00023136"/>
    </source>
</evidence>
<keyword evidence="16" id="KW-1185">Reference proteome</keyword>
<dbReference type="Proteomes" id="UP000449678">
    <property type="component" value="Unassembled WGS sequence"/>
</dbReference>
<evidence type="ECO:0000256" key="8">
    <source>
        <dbReference type="ARBA" id="ARBA00023170"/>
    </source>
</evidence>
<accession>A0ABW9V509</accession>
<evidence type="ECO:0000256" key="3">
    <source>
        <dbReference type="ARBA" id="ARBA00022448"/>
    </source>
</evidence>
<keyword evidence="12" id="KW-0732">Signal</keyword>
<comment type="subcellular location">
    <subcellularLocation>
        <location evidence="1 10">Cell outer membrane</location>
        <topology evidence="1 10">Multi-pass membrane protein</topology>
    </subcellularLocation>
</comment>
<feature type="domain" description="TonB-dependent receptor-like beta-barrel" evidence="13">
    <location>
        <begin position="464"/>
        <end position="861"/>
    </location>
</feature>
<keyword evidence="6 11" id="KW-0798">TonB box</keyword>
<dbReference type="Pfam" id="PF00593">
    <property type="entry name" value="TonB_dep_Rec_b-barrel"/>
    <property type="match status" value="1"/>
</dbReference>
<evidence type="ECO:0000256" key="9">
    <source>
        <dbReference type="ARBA" id="ARBA00023237"/>
    </source>
</evidence>
<dbReference type="InterPro" id="IPR036942">
    <property type="entry name" value="Beta-barrel_TonB_sf"/>
</dbReference>
<evidence type="ECO:0000256" key="10">
    <source>
        <dbReference type="PROSITE-ProRule" id="PRU01360"/>
    </source>
</evidence>
<gene>
    <name evidence="15" type="ORF">GTP38_00085</name>
</gene>
<evidence type="ECO:0000256" key="5">
    <source>
        <dbReference type="ARBA" id="ARBA00022692"/>
    </source>
</evidence>
<feature type="signal peptide" evidence="12">
    <location>
        <begin position="1"/>
        <end position="29"/>
    </location>
</feature>
<evidence type="ECO:0000313" key="16">
    <source>
        <dbReference type="Proteomes" id="UP000449678"/>
    </source>
</evidence>
<proteinExistence type="inferred from homology"/>
<sequence length="898" mass="96948">MQTKFTLNPLAAGAIALSCGVAGPNLALAQETAAATPPAVVITGSRIPRASVEGPSAVTVITGDDIAKQGYRNVFDALTNQTQNSGFVQGADFGNTFTPSANAISLRGLGPNHTLVLLNGRRMADFPVAYEGTVNFTNLANIPSSVVDRVEILSGGASAVYGSDAIAGVVNIILKRQYDGYDVNVKAGGTSRGGASDKRLQFTGGKSFDQLNTLFSVELLEREPLWSADRDFMATRTGVAPTLVLGRRNVSTGQYVDLGNTCANNADLFGGTTGKYTARNGSYCASPTVGPSYWTTMTKNSSQNVFGSANYELSPTTTLYAEALFGQNRSSNNTRGPSWTSRSLTDSYFWNQNTSAYEAWSRYISPEEMGGVERYNRYWDDQASSLSFGARGVIPGTSWNYEAGYTASLYKTQDHRPRALANIDSFFLGPQLGVDQNGVAIFAPNPARLTQRLTPAEFDSITGASVSDDKSWTNTFSLTANGEAFTLPAGPVKLAVVAEVGKQGFSNVPDSRINAGYFNAATGADVTAGTRKRYAVGVETNIPVIASVNATLAGRYDRYNFAGRTDGKFTYNGGLEWRPAQQLLVRGTYATSFRAPDMNYIYKASGTGYYSSTTDYYRCAKAGQPVADCDYANYSPGADYLQTGSKDLRSERGRSTGLGIVWSPSADFDVSLDYWNIKISDLVTNLSADQLLRDEADCRLRGDLTSPTCADTIARVLRYPDNALNRPGEIKQIRVNPINAASTSVDGIDIAAKYVLRTASYGNVITKANYSKTLNKHSRQFAGDPLNDDLNDLTNTDWRDKLNASVTWNLDKWSSTLFLQRYSKIPNGAGDAYLTPTTLVNGSVVYRLNENATLSVAVNNLFNKVKSDTTGGWPYYPVGSYSPAGRQAWVELNYHFGG</sequence>
<comment type="caution">
    <text evidence="15">The sequence shown here is derived from an EMBL/GenBank/DDBJ whole genome shotgun (WGS) entry which is preliminary data.</text>
</comment>
<keyword evidence="3 10" id="KW-0813">Transport</keyword>
<keyword evidence="4 10" id="KW-1134">Transmembrane beta strand</keyword>
<evidence type="ECO:0000313" key="15">
    <source>
        <dbReference type="EMBL" id="MYM32747.1"/>
    </source>
</evidence>
<dbReference type="RefSeq" id="WP_160988173.1">
    <property type="nucleotide sequence ID" value="NZ_WWCO01000001.1"/>
</dbReference>
<keyword evidence="9 10" id="KW-0998">Cell outer membrane</keyword>
<dbReference type="InterPro" id="IPR012910">
    <property type="entry name" value="Plug_dom"/>
</dbReference>
<keyword evidence="5 10" id="KW-0812">Transmembrane</keyword>
<dbReference type="Pfam" id="PF07715">
    <property type="entry name" value="Plug"/>
    <property type="match status" value="1"/>
</dbReference>
<dbReference type="PROSITE" id="PS52016">
    <property type="entry name" value="TONB_DEPENDENT_REC_3"/>
    <property type="match status" value="1"/>
</dbReference>
<keyword evidence="7 10" id="KW-0472">Membrane</keyword>
<keyword evidence="8 15" id="KW-0675">Receptor</keyword>
<dbReference type="InterPro" id="IPR039426">
    <property type="entry name" value="TonB-dep_rcpt-like"/>
</dbReference>